<gene>
    <name evidence="2" type="ORF">Baya_16537</name>
</gene>
<evidence type="ECO:0000313" key="2">
    <source>
        <dbReference type="EMBL" id="TUD69675.1"/>
    </source>
</evidence>
<comment type="caution">
    <text evidence="2">The sequence shown here is derived from an EMBL/GenBank/DDBJ whole genome shotgun (WGS) entry which is preliminary data.</text>
</comment>
<protein>
    <submittedName>
        <fullName evidence="2">Uncharacterized protein</fullName>
    </submittedName>
</protein>
<organism evidence="2 3">
    <name type="scientific">Bagarius yarrelli</name>
    <name type="common">Goonch</name>
    <name type="synonym">Bagrus yarrelli</name>
    <dbReference type="NCBI Taxonomy" id="175774"/>
    <lineage>
        <taxon>Eukaryota</taxon>
        <taxon>Metazoa</taxon>
        <taxon>Chordata</taxon>
        <taxon>Craniata</taxon>
        <taxon>Vertebrata</taxon>
        <taxon>Euteleostomi</taxon>
        <taxon>Actinopterygii</taxon>
        <taxon>Neopterygii</taxon>
        <taxon>Teleostei</taxon>
        <taxon>Ostariophysi</taxon>
        <taxon>Siluriformes</taxon>
        <taxon>Sisoridae</taxon>
        <taxon>Sisorinae</taxon>
        <taxon>Bagarius</taxon>
    </lineage>
</organism>
<evidence type="ECO:0000256" key="1">
    <source>
        <dbReference type="SAM" id="SignalP"/>
    </source>
</evidence>
<keyword evidence="3" id="KW-1185">Reference proteome</keyword>
<reference evidence="2 3" key="1">
    <citation type="journal article" date="2019" name="Genome Biol. Evol.">
        <title>Whole-Genome Sequencing of the Giant Devil Catfish, Bagarius yarrelli.</title>
        <authorList>
            <person name="Jiang W."/>
            <person name="Lv Y."/>
            <person name="Cheng L."/>
            <person name="Yang K."/>
            <person name="Chao B."/>
            <person name="Wang X."/>
            <person name="Li Y."/>
            <person name="Pan X."/>
            <person name="You X."/>
            <person name="Zhang Y."/>
            <person name="Yang J."/>
            <person name="Li J."/>
            <person name="Zhang X."/>
            <person name="Liu S."/>
            <person name="Sun C."/>
            <person name="Yang J."/>
            <person name="Shi Q."/>
        </authorList>
    </citation>
    <scope>NUCLEOTIDE SEQUENCE [LARGE SCALE GENOMIC DNA]</scope>
    <source>
        <strain evidence="2">JWS20170419001</strain>
        <tissue evidence="2">Muscle</tissue>
    </source>
</reference>
<dbReference type="Proteomes" id="UP000319801">
    <property type="component" value="Unassembled WGS sequence"/>
</dbReference>
<accession>A0A556VWE2</accession>
<proteinExistence type="predicted"/>
<dbReference type="AlphaFoldDB" id="A0A556VWE2"/>
<dbReference type="OrthoDB" id="10560655at2759"/>
<keyword evidence="1" id="KW-0732">Signal</keyword>
<evidence type="ECO:0000313" key="3">
    <source>
        <dbReference type="Proteomes" id="UP000319801"/>
    </source>
</evidence>
<feature type="chain" id="PRO_5022207176" evidence="1">
    <location>
        <begin position="19"/>
        <end position="142"/>
    </location>
</feature>
<dbReference type="EMBL" id="VCAZ01000346">
    <property type="protein sequence ID" value="TUD69675.1"/>
    <property type="molecule type" value="Genomic_DNA"/>
</dbReference>
<feature type="signal peptide" evidence="1">
    <location>
        <begin position="1"/>
        <end position="18"/>
    </location>
</feature>
<sequence length="142" mass="14522">MICLWWIIFKTLFVLVGGGALSGSAEAAGGLKGGAGQNTGAMNSMVLPQLLLIQNVPAPIGANKNQGAGLPVVFPVVQQQQQAGPPNLQAQANPPMIPILAFLPAEANGVNRQVQLLPIITQNVQQGAAAAAGNTRVKVQNG</sequence>
<name>A0A556VWE2_BAGYA</name>